<dbReference type="EMBL" id="JAJSOF020000013">
    <property type="protein sequence ID" value="KAJ4443273.1"/>
    <property type="molecule type" value="Genomic_DNA"/>
</dbReference>
<sequence>MQENVDDSTSTQQQRLQMWFKHEGTPAHFFRNEREHLMLTFQERWIDWEAPRLVLKKIIFLSLNDTSTFGALTEVVNILQVITELDFENGDALYQEYCRLKAMMPILKDLPTPLERWDT</sequence>
<reference evidence="1 2" key="1">
    <citation type="journal article" date="2022" name="Allergy">
        <title>Genome assembly and annotation of Periplaneta americana reveal a comprehensive cockroach allergen profile.</title>
        <authorList>
            <person name="Wang L."/>
            <person name="Xiong Q."/>
            <person name="Saelim N."/>
            <person name="Wang L."/>
            <person name="Nong W."/>
            <person name="Wan A.T."/>
            <person name="Shi M."/>
            <person name="Liu X."/>
            <person name="Cao Q."/>
            <person name="Hui J.H.L."/>
            <person name="Sookrung N."/>
            <person name="Leung T.F."/>
            <person name="Tungtrongchitr A."/>
            <person name="Tsui S.K.W."/>
        </authorList>
    </citation>
    <scope>NUCLEOTIDE SEQUENCE [LARGE SCALE GENOMIC DNA]</scope>
    <source>
        <strain evidence="1">PWHHKU_190912</strain>
    </source>
</reference>
<dbReference type="Proteomes" id="UP001148838">
    <property type="component" value="Unassembled WGS sequence"/>
</dbReference>
<accession>A0ABQ8TAK9</accession>
<proteinExistence type="predicted"/>
<organism evidence="1 2">
    <name type="scientific">Periplaneta americana</name>
    <name type="common">American cockroach</name>
    <name type="synonym">Blatta americana</name>
    <dbReference type="NCBI Taxonomy" id="6978"/>
    <lineage>
        <taxon>Eukaryota</taxon>
        <taxon>Metazoa</taxon>
        <taxon>Ecdysozoa</taxon>
        <taxon>Arthropoda</taxon>
        <taxon>Hexapoda</taxon>
        <taxon>Insecta</taxon>
        <taxon>Pterygota</taxon>
        <taxon>Neoptera</taxon>
        <taxon>Polyneoptera</taxon>
        <taxon>Dictyoptera</taxon>
        <taxon>Blattodea</taxon>
        <taxon>Blattoidea</taxon>
        <taxon>Blattidae</taxon>
        <taxon>Blattinae</taxon>
        <taxon>Periplaneta</taxon>
    </lineage>
</organism>
<evidence type="ECO:0000313" key="1">
    <source>
        <dbReference type="EMBL" id="KAJ4443273.1"/>
    </source>
</evidence>
<comment type="caution">
    <text evidence="1">The sequence shown here is derived from an EMBL/GenBank/DDBJ whole genome shotgun (WGS) entry which is preliminary data.</text>
</comment>
<keyword evidence="2" id="KW-1185">Reference proteome</keyword>
<evidence type="ECO:0000313" key="2">
    <source>
        <dbReference type="Proteomes" id="UP001148838"/>
    </source>
</evidence>
<name>A0ABQ8TAK9_PERAM</name>
<protein>
    <submittedName>
        <fullName evidence="1">Uncharacterized protein</fullName>
    </submittedName>
</protein>
<gene>
    <name evidence="1" type="ORF">ANN_04941</name>
</gene>